<name>A0A1I8IH30_9PLAT</name>
<protein>
    <recommendedName>
        <fullName evidence="2">Protein DPCD</fullName>
    </recommendedName>
</protein>
<dbReference type="Proteomes" id="UP000095280">
    <property type="component" value="Unplaced"/>
</dbReference>
<evidence type="ECO:0000256" key="1">
    <source>
        <dbReference type="ARBA" id="ARBA00010597"/>
    </source>
</evidence>
<evidence type="ECO:0000313" key="4">
    <source>
        <dbReference type="WBParaSite" id="maker-uti_cns_0012593-snap-gene-0.4-mRNA-1"/>
    </source>
</evidence>
<comment type="similarity">
    <text evidence="1">Belongs to the DPCD family.</text>
</comment>
<dbReference type="OrthoDB" id="10256139at2759"/>
<keyword evidence="3" id="KW-1185">Reference proteome</keyword>
<proteinExistence type="inferred from homology"/>
<dbReference type="WBParaSite" id="maker-uti_cns_0012593-snap-gene-0.4-mRNA-1">
    <property type="protein sequence ID" value="maker-uti_cns_0012593-snap-gene-0.4-mRNA-1"/>
    <property type="gene ID" value="maker-uti_cns_0012593-snap-gene-0.4"/>
</dbReference>
<dbReference type="STRING" id="282301.A0A1I8IH30"/>
<sequence>MSTEWHKNLIRCEKSYLVQNGRVTVRYTLKGVGEMIEEYDVKSYCLLGRKWKRESLVGKEGNWEFEFGDPPPSAAPSAIAASISNPIFRRSDTAKEFQWRIRNLPYPIETYSLDVDASNENVILRTSNKKYYKKFDVPDTRRCGIPIDKTKLSMSHANNTLLIVYPKPKAITDFESMVAAELRKRCNKDGDVGMVPENGCAVQ</sequence>
<accession>A0A1I8IH30</accession>
<dbReference type="PANTHER" id="PTHR31921">
    <property type="entry name" value="PROTEIN DPCD"/>
    <property type="match status" value="1"/>
</dbReference>
<reference evidence="4" key="1">
    <citation type="submission" date="2016-11" db="UniProtKB">
        <authorList>
            <consortium name="WormBaseParasite"/>
        </authorList>
    </citation>
    <scope>IDENTIFICATION</scope>
</reference>
<dbReference type="InterPro" id="IPR026224">
    <property type="entry name" value="DPCD"/>
</dbReference>
<dbReference type="AlphaFoldDB" id="A0A1I8IH30"/>
<evidence type="ECO:0000313" key="3">
    <source>
        <dbReference type="Proteomes" id="UP000095280"/>
    </source>
</evidence>
<dbReference type="PANTHER" id="PTHR31921:SF1">
    <property type="entry name" value="PROTEIN DPCD"/>
    <property type="match status" value="1"/>
</dbReference>
<dbReference type="PRINTS" id="PR02065">
    <property type="entry name" value="PROTEINDPCD"/>
</dbReference>
<evidence type="ECO:0000256" key="2">
    <source>
        <dbReference type="ARBA" id="ARBA00020330"/>
    </source>
</evidence>
<organism evidence="3 4">
    <name type="scientific">Macrostomum lignano</name>
    <dbReference type="NCBI Taxonomy" id="282301"/>
    <lineage>
        <taxon>Eukaryota</taxon>
        <taxon>Metazoa</taxon>
        <taxon>Spiralia</taxon>
        <taxon>Lophotrochozoa</taxon>
        <taxon>Platyhelminthes</taxon>
        <taxon>Rhabditophora</taxon>
        <taxon>Macrostomorpha</taxon>
        <taxon>Macrostomida</taxon>
        <taxon>Macrostomidae</taxon>
        <taxon>Macrostomum</taxon>
    </lineage>
</organism>
<dbReference type="Pfam" id="PF14913">
    <property type="entry name" value="DPCD"/>
    <property type="match status" value="1"/>
</dbReference>